<gene>
    <name evidence="3" type="ORF">Cgig2_019101</name>
</gene>
<dbReference type="InterPro" id="IPR001878">
    <property type="entry name" value="Znf_CCHC"/>
</dbReference>
<dbReference type="PANTHER" id="PTHR31286">
    <property type="entry name" value="GLYCINE-RICH CELL WALL STRUCTURAL PROTEIN 1.8-LIKE"/>
    <property type="match status" value="1"/>
</dbReference>
<dbReference type="EMBL" id="JAKOGI010000156">
    <property type="protein sequence ID" value="KAJ8441714.1"/>
    <property type="molecule type" value="Genomic_DNA"/>
</dbReference>
<evidence type="ECO:0000313" key="4">
    <source>
        <dbReference type="Proteomes" id="UP001153076"/>
    </source>
</evidence>
<evidence type="ECO:0000313" key="3">
    <source>
        <dbReference type="EMBL" id="KAJ8441714.1"/>
    </source>
</evidence>
<dbReference type="PANTHER" id="PTHR31286:SF167">
    <property type="entry name" value="OS09G0268800 PROTEIN"/>
    <property type="match status" value="1"/>
</dbReference>
<name>A0A9Q1KF16_9CARY</name>
<keyword evidence="1" id="KW-0862">Zinc</keyword>
<protein>
    <recommendedName>
        <fullName evidence="2">CCHC-type domain-containing protein</fullName>
    </recommendedName>
</protein>
<reference evidence="3" key="1">
    <citation type="submission" date="2022-04" db="EMBL/GenBank/DDBJ databases">
        <title>Carnegiea gigantea Genome sequencing and assembly v2.</title>
        <authorList>
            <person name="Copetti D."/>
            <person name="Sanderson M.J."/>
            <person name="Burquez A."/>
            <person name="Wojciechowski M.F."/>
        </authorList>
    </citation>
    <scope>NUCLEOTIDE SEQUENCE</scope>
    <source>
        <strain evidence="3">SGP5-SGP5p</strain>
        <tissue evidence="3">Aerial part</tissue>
    </source>
</reference>
<comment type="caution">
    <text evidence="3">The sequence shown here is derived from an EMBL/GenBank/DDBJ whole genome shotgun (WGS) entry which is preliminary data.</text>
</comment>
<organism evidence="3 4">
    <name type="scientific">Carnegiea gigantea</name>
    <dbReference type="NCBI Taxonomy" id="171969"/>
    <lineage>
        <taxon>Eukaryota</taxon>
        <taxon>Viridiplantae</taxon>
        <taxon>Streptophyta</taxon>
        <taxon>Embryophyta</taxon>
        <taxon>Tracheophyta</taxon>
        <taxon>Spermatophyta</taxon>
        <taxon>Magnoliopsida</taxon>
        <taxon>eudicotyledons</taxon>
        <taxon>Gunneridae</taxon>
        <taxon>Pentapetalae</taxon>
        <taxon>Caryophyllales</taxon>
        <taxon>Cactineae</taxon>
        <taxon>Cactaceae</taxon>
        <taxon>Cactoideae</taxon>
        <taxon>Echinocereeae</taxon>
        <taxon>Carnegiea</taxon>
    </lineage>
</organism>
<dbReference type="SUPFAM" id="SSF57756">
    <property type="entry name" value="Retrovirus zinc finger-like domains"/>
    <property type="match status" value="1"/>
</dbReference>
<dbReference type="Proteomes" id="UP001153076">
    <property type="component" value="Unassembled WGS sequence"/>
</dbReference>
<keyword evidence="1" id="KW-0863">Zinc-finger</keyword>
<dbReference type="InterPro" id="IPR040256">
    <property type="entry name" value="At4g02000-like"/>
</dbReference>
<evidence type="ECO:0000259" key="2">
    <source>
        <dbReference type="PROSITE" id="PS50158"/>
    </source>
</evidence>
<dbReference type="GO" id="GO:0003676">
    <property type="term" value="F:nucleic acid binding"/>
    <property type="evidence" value="ECO:0007669"/>
    <property type="project" value="InterPro"/>
</dbReference>
<dbReference type="GO" id="GO:0008270">
    <property type="term" value="F:zinc ion binding"/>
    <property type="evidence" value="ECO:0007669"/>
    <property type="project" value="UniProtKB-KW"/>
</dbReference>
<feature type="domain" description="CCHC-type" evidence="2">
    <location>
        <begin position="188"/>
        <end position="202"/>
    </location>
</feature>
<keyword evidence="1" id="KW-0479">Metal-binding</keyword>
<dbReference type="AlphaFoldDB" id="A0A9Q1KF16"/>
<dbReference type="PROSITE" id="PS50158">
    <property type="entry name" value="ZF_CCHC"/>
    <property type="match status" value="1"/>
</dbReference>
<evidence type="ECO:0000256" key="1">
    <source>
        <dbReference type="PROSITE-ProRule" id="PRU00047"/>
    </source>
</evidence>
<dbReference type="OrthoDB" id="1938170at2759"/>
<dbReference type="InterPro" id="IPR025836">
    <property type="entry name" value="Zn_knuckle_CX2CX4HX4C"/>
</dbReference>
<sequence>MISPVVPLIASSLVNDWGKLKLTEDEEHVLDADDSTSNSLDSHIALCLVGKLLTKATFNVEALKGTLRNAWRPANDYALNEGPWAFDGSVLLLKQMHGLEQPSEMTFIKIKACDLLMKKKTYEFDESMASKFGDFVDVDEEDILAPSKYLKFRADVDITKPLRCGMMVNVKGVPKWVGFKYVKLPDFCYGCGKLGHVWKGCPGFALEMDESDLQYGSWMRGSPIR</sequence>
<keyword evidence="4" id="KW-1185">Reference proteome</keyword>
<accession>A0A9Q1KF16</accession>
<dbReference type="Pfam" id="PF14392">
    <property type="entry name" value="zf-CCHC_4"/>
    <property type="match status" value="1"/>
</dbReference>
<dbReference type="InterPro" id="IPR036875">
    <property type="entry name" value="Znf_CCHC_sf"/>
</dbReference>
<proteinExistence type="predicted"/>